<dbReference type="InterPro" id="IPR000602">
    <property type="entry name" value="Glyco_hydro_38_N"/>
</dbReference>
<dbReference type="GO" id="GO:0046872">
    <property type="term" value="F:metal ion binding"/>
    <property type="evidence" value="ECO:0007669"/>
    <property type="project" value="UniProtKB-KW"/>
</dbReference>
<dbReference type="RefSeq" id="WP_116883947.1">
    <property type="nucleotide sequence ID" value="NZ_CABMMC010000071.1"/>
</dbReference>
<protein>
    <submittedName>
        <fullName evidence="6">Alpha-mannosidase</fullName>
    </submittedName>
</protein>
<dbReference type="GO" id="GO:0006013">
    <property type="term" value="P:mannose metabolic process"/>
    <property type="evidence" value="ECO:0007669"/>
    <property type="project" value="InterPro"/>
</dbReference>
<dbReference type="OrthoDB" id="9772207at2"/>
<dbReference type="PANTHER" id="PTHR46017">
    <property type="entry name" value="ALPHA-MANNOSIDASE 2C1"/>
    <property type="match status" value="1"/>
</dbReference>
<dbReference type="GO" id="GO:0009313">
    <property type="term" value="P:oligosaccharide catabolic process"/>
    <property type="evidence" value="ECO:0007669"/>
    <property type="project" value="TreeGrafter"/>
</dbReference>
<evidence type="ECO:0000259" key="5">
    <source>
        <dbReference type="SMART" id="SM00872"/>
    </source>
</evidence>
<evidence type="ECO:0000313" key="7">
    <source>
        <dbReference type="Proteomes" id="UP000245959"/>
    </source>
</evidence>
<dbReference type="PANTHER" id="PTHR46017:SF1">
    <property type="entry name" value="ALPHA-MANNOSIDASE 2C1"/>
    <property type="match status" value="1"/>
</dbReference>
<dbReference type="SUPFAM" id="SSF88713">
    <property type="entry name" value="Glycoside hydrolase/deacetylase"/>
    <property type="match status" value="1"/>
</dbReference>
<dbReference type="InterPro" id="IPR011330">
    <property type="entry name" value="Glyco_hydro/deAcase_b/a-brl"/>
</dbReference>
<dbReference type="Gene3D" id="1.20.1270.50">
    <property type="entry name" value="Glycoside hydrolase family 38, central domain"/>
    <property type="match status" value="1"/>
</dbReference>
<name>A0A2U1B0C0_9BACT</name>
<dbReference type="Pfam" id="PF09261">
    <property type="entry name" value="Alpha-mann_mid"/>
    <property type="match status" value="1"/>
</dbReference>
<comment type="caution">
    <text evidence="6">The sequence shown here is derived from an EMBL/GenBank/DDBJ whole genome shotgun (WGS) entry which is preliminary data.</text>
</comment>
<dbReference type="InterPro" id="IPR028995">
    <property type="entry name" value="Glyco_hydro_57/38_cen_sf"/>
</dbReference>
<feature type="domain" description="Glycoside hydrolase family 38 central" evidence="5">
    <location>
        <begin position="263"/>
        <end position="340"/>
    </location>
</feature>
<dbReference type="SUPFAM" id="SSF88688">
    <property type="entry name" value="Families 57/38 glycoside transferase middle domain"/>
    <property type="match status" value="1"/>
</dbReference>
<dbReference type="InterPro" id="IPR011682">
    <property type="entry name" value="Glyco_hydro_38_C"/>
</dbReference>
<keyword evidence="4" id="KW-0326">Glycosidase</keyword>
<dbReference type="GO" id="GO:0030246">
    <property type="term" value="F:carbohydrate binding"/>
    <property type="evidence" value="ECO:0007669"/>
    <property type="project" value="InterPro"/>
</dbReference>
<dbReference type="InterPro" id="IPR027291">
    <property type="entry name" value="Glyco_hydro_38_N_sf"/>
</dbReference>
<dbReference type="SMART" id="SM00872">
    <property type="entry name" value="Alpha-mann_mid"/>
    <property type="match status" value="1"/>
</dbReference>
<keyword evidence="3" id="KW-0378">Hydrolase</keyword>
<dbReference type="InterPro" id="IPR015341">
    <property type="entry name" value="Glyco_hydro_38_cen"/>
</dbReference>
<dbReference type="InterPro" id="IPR011013">
    <property type="entry name" value="Gal_mutarotase_sf_dom"/>
</dbReference>
<reference evidence="6 7" key="1">
    <citation type="submission" date="2018-04" db="EMBL/GenBank/DDBJ databases">
        <title>Genomic Encyclopedia of Type Strains, Phase IV (KMG-IV): sequencing the most valuable type-strain genomes for metagenomic binning, comparative biology and taxonomic classification.</title>
        <authorList>
            <person name="Goeker M."/>
        </authorList>
    </citation>
    <scope>NUCLEOTIDE SEQUENCE [LARGE SCALE GENOMIC DNA]</scope>
    <source>
        <strain evidence="6 7">DSM 14823</strain>
    </source>
</reference>
<evidence type="ECO:0000256" key="3">
    <source>
        <dbReference type="ARBA" id="ARBA00022801"/>
    </source>
</evidence>
<evidence type="ECO:0000256" key="4">
    <source>
        <dbReference type="ARBA" id="ARBA00023295"/>
    </source>
</evidence>
<dbReference type="InterPro" id="IPR037094">
    <property type="entry name" value="Glyco_hydro_38_cen_sf"/>
</dbReference>
<dbReference type="GO" id="GO:0004559">
    <property type="term" value="F:alpha-mannosidase activity"/>
    <property type="evidence" value="ECO:0007669"/>
    <property type="project" value="InterPro"/>
</dbReference>
<dbReference type="Pfam" id="PF07748">
    <property type="entry name" value="Glyco_hydro_38C"/>
    <property type="match status" value="1"/>
</dbReference>
<gene>
    <name evidence="6" type="ORF">C8D82_112105</name>
</gene>
<dbReference type="EMBL" id="QEKH01000012">
    <property type="protein sequence ID" value="PVY42108.1"/>
    <property type="molecule type" value="Genomic_DNA"/>
</dbReference>
<dbReference type="Proteomes" id="UP000245959">
    <property type="component" value="Unassembled WGS sequence"/>
</dbReference>
<accession>A0A2U1B0C0</accession>
<comment type="similarity">
    <text evidence="1">Belongs to the glycosyl hydrolase 38 family.</text>
</comment>
<keyword evidence="7" id="KW-1185">Reference proteome</keyword>
<organism evidence="6 7">
    <name type="scientific">Victivallis vadensis</name>
    <dbReference type="NCBI Taxonomy" id="172901"/>
    <lineage>
        <taxon>Bacteria</taxon>
        <taxon>Pseudomonadati</taxon>
        <taxon>Lentisphaerota</taxon>
        <taxon>Lentisphaeria</taxon>
        <taxon>Victivallales</taxon>
        <taxon>Victivallaceae</taxon>
        <taxon>Victivallis</taxon>
    </lineage>
</organism>
<evidence type="ECO:0000256" key="1">
    <source>
        <dbReference type="ARBA" id="ARBA00009792"/>
    </source>
</evidence>
<sequence length="748" mass="84512">MSAKKLYVIGNSHMDPIWLWRLREGRSTWLNTCRSVVRMMRKYPFLKFCRSSSACYEWIESCDPALFGEIRQLVEEGRWELVGGWVEQSDTIITSGEILLRQAEYGKRYFREKFGRDVRIGYSVDAFGQNAGLPKLLKTGGFDRYVFMRPMEHEKSMPDLFRWRGDDGSLVTAFRIKQAYCTMPDWTKKEQLFDWIDRLIETGAEYQTFFFGIGDHGGGFFERQIEWLLEAARTRPLEFSTLSHYFDVIEKTELPVVEGELTHHSPGCYSAVGSIKRDLAATERNLLKAEKILLEAPGPDGDADRARLDAAWNRYLFNYFHDIYPGTSIRAAYEQEVRDLTGAANLAATDILEKRLARYGATVKSDFLTEGGVLLWNPLPRPVRAVMSFDTWPDPNKNGRDFNVLRDAAGNLVPLEWLRAAASFGPFGTWGRATAVVDLPASGLRVFAWSYGDAAGKKLGFDRQRAALERFTFPVLADPYDTWGHGAPRLGDTVGSAELTACDEMADGAVASWLRAAYRWKNSTFKLDLIAYAGIPELFIRWSADWREPDETVKISLRTGIPSGTIVSGQALAVLKRRPDENEQPFIDWVVAADKTGTAGFIAGSLHGYDSFGSGELRLTLNRPVHYAEHAPNPPHGDEGYADLGEVIREFWFSAGRPAEELPAIAQERLMEAERFEITAASDGNALYRPEWKIEPPELPVTAQRGGAFRLWNPANRPRGFRLFRDGVERASGELFPNEVREVVLEQE</sequence>
<dbReference type="GeneID" id="78295254"/>
<evidence type="ECO:0000313" key="6">
    <source>
        <dbReference type="EMBL" id="PVY42108.1"/>
    </source>
</evidence>
<proteinExistence type="inferred from homology"/>
<evidence type="ECO:0000256" key="2">
    <source>
        <dbReference type="ARBA" id="ARBA00022723"/>
    </source>
</evidence>
<dbReference type="Gene3D" id="3.20.110.10">
    <property type="entry name" value="Glycoside hydrolase 38, N terminal domain"/>
    <property type="match status" value="1"/>
</dbReference>
<dbReference type="Gene3D" id="2.70.98.30">
    <property type="entry name" value="Golgi alpha-mannosidase II, domain 4"/>
    <property type="match status" value="1"/>
</dbReference>
<dbReference type="CDD" id="cd10789">
    <property type="entry name" value="GH38N_AMII_ER_cytosolic"/>
    <property type="match status" value="1"/>
</dbReference>
<keyword evidence="2" id="KW-0479">Metal-binding</keyword>
<dbReference type="SUPFAM" id="SSF74650">
    <property type="entry name" value="Galactose mutarotase-like"/>
    <property type="match status" value="1"/>
</dbReference>
<dbReference type="AlphaFoldDB" id="A0A2U1B0C0"/>
<dbReference type="Pfam" id="PF01074">
    <property type="entry name" value="Glyco_hydro_38N"/>
    <property type="match status" value="1"/>
</dbReference>